<feature type="non-terminal residue" evidence="2">
    <location>
        <position position="1"/>
    </location>
</feature>
<proteinExistence type="predicted"/>
<reference evidence="2 3" key="1">
    <citation type="submission" date="2022-05" db="EMBL/GenBank/DDBJ databases">
        <authorList>
            <consortium name="Genoscope - CEA"/>
            <person name="William W."/>
        </authorList>
    </citation>
    <scope>NUCLEOTIDE SEQUENCE [LARGE SCALE GENOMIC DNA]</scope>
</reference>
<name>A0ABN8QNE6_9CNID</name>
<feature type="region of interest" description="Disordered" evidence="1">
    <location>
        <begin position="22"/>
        <end position="41"/>
    </location>
</feature>
<dbReference type="EMBL" id="CALNXI010001401">
    <property type="protein sequence ID" value="CAH3167815.1"/>
    <property type="molecule type" value="Genomic_DNA"/>
</dbReference>
<gene>
    <name evidence="2" type="ORF">PEVE_00006278</name>
</gene>
<organism evidence="2 3">
    <name type="scientific">Porites evermanni</name>
    <dbReference type="NCBI Taxonomy" id="104178"/>
    <lineage>
        <taxon>Eukaryota</taxon>
        <taxon>Metazoa</taxon>
        <taxon>Cnidaria</taxon>
        <taxon>Anthozoa</taxon>
        <taxon>Hexacorallia</taxon>
        <taxon>Scleractinia</taxon>
        <taxon>Fungiina</taxon>
        <taxon>Poritidae</taxon>
        <taxon>Porites</taxon>
    </lineage>
</organism>
<keyword evidence="3" id="KW-1185">Reference proteome</keyword>
<comment type="caution">
    <text evidence="2">The sequence shown here is derived from an EMBL/GenBank/DDBJ whole genome shotgun (WGS) entry which is preliminary data.</text>
</comment>
<sequence length="41" mass="4505">IKGTEESTLAKDSSVHLMYRDANPDLDHPKGTHPKNLTCIA</sequence>
<evidence type="ECO:0000313" key="3">
    <source>
        <dbReference type="Proteomes" id="UP001159427"/>
    </source>
</evidence>
<evidence type="ECO:0000313" key="2">
    <source>
        <dbReference type="EMBL" id="CAH3167815.1"/>
    </source>
</evidence>
<evidence type="ECO:0000256" key="1">
    <source>
        <dbReference type="SAM" id="MobiDB-lite"/>
    </source>
</evidence>
<protein>
    <submittedName>
        <fullName evidence="2">Uncharacterized protein</fullName>
    </submittedName>
</protein>
<dbReference type="Proteomes" id="UP001159427">
    <property type="component" value="Unassembled WGS sequence"/>
</dbReference>
<accession>A0ABN8QNE6</accession>